<dbReference type="KEGG" id="zal:AZF00_17665"/>
<sequence length="145" mass="15582">MRDESKAPSAADQYASSEAAKDNTGSGGDNLAQLTAACGEYLDSSLALAQLHGQRCLLSLFKMLMLWIATLVLLVATWLSVLLAVFEFAAQMGAPPALVMLLLALSNLVLAWCCWRSLCSRLQGLFGRPQKNALAGGESEVDYER</sequence>
<feature type="region of interest" description="Disordered" evidence="1">
    <location>
        <begin position="1"/>
        <end position="26"/>
    </location>
</feature>
<dbReference type="AlphaFoldDB" id="A0A127M9U2"/>
<reference evidence="3 4" key="1">
    <citation type="submission" date="2015-12" db="EMBL/GenBank/DDBJ databases">
        <authorList>
            <person name="Shamseldin A."/>
            <person name="Moawad H."/>
            <person name="Abd El-Rahim W.M."/>
            <person name="Sadowsky M.J."/>
        </authorList>
    </citation>
    <scope>NUCLEOTIDE SEQUENCE [LARGE SCALE GENOMIC DNA]</scope>
    <source>
        <strain evidence="3 4">SM2</strain>
    </source>
</reference>
<dbReference type="EMBL" id="CP014544">
    <property type="protein sequence ID" value="AMO70017.1"/>
    <property type="molecule type" value="Genomic_DNA"/>
</dbReference>
<dbReference type="STRING" id="1470434.AZF00_17665"/>
<evidence type="ECO:0000313" key="4">
    <source>
        <dbReference type="Proteomes" id="UP000074119"/>
    </source>
</evidence>
<proteinExistence type="predicted"/>
<feature type="transmembrane region" description="Helical" evidence="2">
    <location>
        <begin position="64"/>
        <end position="86"/>
    </location>
</feature>
<evidence type="ECO:0000256" key="1">
    <source>
        <dbReference type="SAM" id="MobiDB-lite"/>
    </source>
</evidence>
<keyword evidence="2" id="KW-0812">Transmembrane</keyword>
<organism evidence="3 4">
    <name type="scientific">Zhongshania aliphaticivorans</name>
    <dbReference type="NCBI Taxonomy" id="1470434"/>
    <lineage>
        <taxon>Bacteria</taxon>
        <taxon>Pseudomonadati</taxon>
        <taxon>Pseudomonadota</taxon>
        <taxon>Gammaproteobacteria</taxon>
        <taxon>Cellvibrionales</taxon>
        <taxon>Spongiibacteraceae</taxon>
        <taxon>Zhongshania</taxon>
    </lineage>
</organism>
<dbReference type="Proteomes" id="UP000074119">
    <property type="component" value="Chromosome"/>
</dbReference>
<feature type="transmembrane region" description="Helical" evidence="2">
    <location>
        <begin position="98"/>
        <end position="118"/>
    </location>
</feature>
<gene>
    <name evidence="3" type="ORF">AZF00_17665</name>
</gene>
<accession>A0A127M9U2</accession>
<name>A0A127M9U2_9GAMM</name>
<evidence type="ECO:0000313" key="3">
    <source>
        <dbReference type="EMBL" id="AMO70017.1"/>
    </source>
</evidence>
<protein>
    <submittedName>
        <fullName evidence="3">Uncharacterized protein</fullName>
    </submittedName>
</protein>
<keyword evidence="2" id="KW-1133">Transmembrane helix</keyword>
<evidence type="ECO:0000256" key="2">
    <source>
        <dbReference type="SAM" id="Phobius"/>
    </source>
</evidence>
<keyword evidence="2" id="KW-0472">Membrane</keyword>
<dbReference type="RefSeq" id="WP_062384498.1">
    <property type="nucleotide sequence ID" value="NZ_CP014544.1"/>
</dbReference>